<evidence type="ECO:0000313" key="4">
    <source>
        <dbReference type="Proteomes" id="UP000280395"/>
    </source>
</evidence>
<dbReference type="Gene3D" id="2.60.40.420">
    <property type="entry name" value="Cupredoxins - blue copper proteins"/>
    <property type="match status" value="1"/>
</dbReference>
<organism evidence="3 4">
    <name type="scientific">Pseudomonas syringae pv. avii</name>
    <dbReference type="NCBI Taxonomy" id="663959"/>
    <lineage>
        <taxon>Bacteria</taxon>
        <taxon>Pseudomonadati</taxon>
        <taxon>Pseudomonadota</taxon>
        <taxon>Gammaproteobacteria</taxon>
        <taxon>Pseudomonadales</taxon>
        <taxon>Pseudomonadaceae</taxon>
        <taxon>Pseudomonas</taxon>
        <taxon>Pseudomonas syringae</taxon>
    </lineage>
</organism>
<dbReference type="GO" id="GO:0016491">
    <property type="term" value="F:oxidoreductase activity"/>
    <property type="evidence" value="ECO:0007669"/>
    <property type="project" value="InterPro"/>
</dbReference>
<dbReference type="InterPro" id="IPR002355">
    <property type="entry name" value="Cu_oxidase_Cu_BS"/>
</dbReference>
<proteinExistence type="predicted"/>
<dbReference type="Proteomes" id="UP000280395">
    <property type="component" value="Unassembled WGS sequence"/>
</dbReference>
<dbReference type="SUPFAM" id="SSF49503">
    <property type="entry name" value="Cupredoxins"/>
    <property type="match status" value="1"/>
</dbReference>
<reference evidence="3 4" key="1">
    <citation type="submission" date="2018-08" db="EMBL/GenBank/DDBJ databases">
        <title>Recombination of ecologically and evolutionarily significant loci maintains genetic cohesion in the Pseudomonas syringae species complex.</title>
        <authorList>
            <person name="Dillon M."/>
            <person name="Thakur S."/>
            <person name="Almeida R.N.D."/>
            <person name="Weir B.S."/>
            <person name="Guttman D.S."/>
        </authorList>
    </citation>
    <scope>NUCLEOTIDE SEQUENCE [LARGE SCALE GENOMIC DNA]</scope>
    <source>
        <strain evidence="3 4">ICMP 14479</strain>
    </source>
</reference>
<feature type="domain" description="Plastocyanin-like" evidence="2">
    <location>
        <begin position="2"/>
        <end position="28"/>
    </location>
</feature>
<dbReference type="AlphaFoldDB" id="A0A3M5U9Q1"/>
<dbReference type="PROSITE" id="PS00079">
    <property type="entry name" value="MULTICOPPER_OXIDASE1"/>
    <property type="match status" value="1"/>
</dbReference>
<dbReference type="EMBL" id="RBUA01001504">
    <property type="protein sequence ID" value="RMU41958.1"/>
    <property type="molecule type" value="Genomic_DNA"/>
</dbReference>
<dbReference type="PROSITE" id="PS00080">
    <property type="entry name" value="MULTICOPPER_OXIDASE2"/>
    <property type="match status" value="1"/>
</dbReference>
<sequence>MADNPGVWMFHCHVIDHMETGLMAAIEVS</sequence>
<gene>
    <name evidence="3" type="ORF">ALP29_200031</name>
</gene>
<dbReference type="InterPro" id="IPR033138">
    <property type="entry name" value="Cu_oxidase_CS"/>
</dbReference>
<keyword evidence="1" id="KW-0479">Metal-binding</keyword>
<evidence type="ECO:0000313" key="3">
    <source>
        <dbReference type="EMBL" id="RMU41958.1"/>
    </source>
</evidence>
<dbReference type="InterPro" id="IPR011706">
    <property type="entry name" value="Cu-oxidase_C"/>
</dbReference>
<name>A0A3M5U9Q1_PSESX</name>
<dbReference type="Pfam" id="PF07731">
    <property type="entry name" value="Cu-oxidase_2"/>
    <property type="match status" value="1"/>
</dbReference>
<evidence type="ECO:0000259" key="2">
    <source>
        <dbReference type="Pfam" id="PF07731"/>
    </source>
</evidence>
<evidence type="ECO:0000256" key="1">
    <source>
        <dbReference type="ARBA" id="ARBA00022723"/>
    </source>
</evidence>
<protein>
    <recommendedName>
        <fullName evidence="2">Plastocyanin-like domain-containing protein</fullName>
    </recommendedName>
</protein>
<dbReference type="InterPro" id="IPR008972">
    <property type="entry name" value="Cupredoxin"/>
</dbReference>
<accession>A0A3M5U9Q1</accession>
<comment type="caution">
    <text evidence="3">The sequence shown here is derived from an EMBL/GenBank/DDBJ whole genome shotgun (WGS) entry which is preliminary data.</text>
</comment>
<dbReference type="GO" id="GO:0005507">
    <property type="term" value="F:copper ion binding"/>
    <property type="evidence" value="ECO:0007669"/>
    <property type="project" value="InterPro"/>
</dbReference>